<evidence type="ECO:0000313" key="4">
    <source>
        <dbReference type="Proteomes" id="UP000230002"/>
    </source>
</evidence>
<proteinExistence type="predicted"/>
<keyword evidence="2" id="KW-0472">Membrane</keyword>
<evidence type="ECO:0000256" key="2">
    <source>
        <dbReference type="SAM" id="Phobius"/>
    </source>
</evidence>
<feature type="region of interest" description="Disordered" evidence="1">
    <location>
        <begin position="43"/>
        <end position="122"/>
    </location>
</feature>
<dbReference type="EMBL" id="AYKW01000068">
    <property type="protein sequence ID" value="PIL23286.1"/>
    <property type="molecule type" value="Genomic_DNA"/>
</dbReference>
<name>A0A2G8RP56_9APHY</name>
<keyword evidence="4" id="KW-1185">Reference proteome</keyword>
<feature type="compositionally biased region" description="Low complexity" evidence="1">
    <location>
        <begin position="95"/>
        <end position="109"/>
    </location>
</feature>
<accession>A0A2G8RP56</accession>
<comment type="caution">
    <text evidence="3">The sequence shown here is derived from an EMBL/GenBank/DDBJ whole genome shotgun (WGS) entry which is preliminary data.</text>
</comment>
<dbReference type="Proteomes" id="UP000230002">
    <property type="component" value="Unassembled WGS sequence"/>
</dbReference>
<protein>
    <submittedName>
        <fullName evidence="3">Uncharacterized protein</fullName>
    </submittedName>
</protein>
<evidence type="ECO:0000313" key="3">
    <source>
        <dbReference type="EMBL" id="PIL23286.1"/>
    </source>
</evidence>
<organism evidence="3 4">
    <name type="scientific">Ganoderma sinense ZZ0214-1</name>
    <dbReference type="NCBI Taxonomy" id="1077348"/>
    <lineage>
        <taxon>Eukaryota</taxon>
        <taxon>Fungi</taxon>
        <taxon>Dikarya</taxon>
        <taxon>Basidiomycota</taxon>
        <taxon>Agaricomycotina</taxon>
        <taxon>Agaricomycetes</taxon>
        <taxon>Polyporales</taxon>
        <taxon>Polyporaceae</taxon>
        <taxon>Ganoderma</taxon>
    </lineage>
</organism>
<evidence type="ECO:0000256" key="1">
    <source>
        <dbReference type="SAM" id="MobiDB-lite"/>
    </source>
</evidence>
<reference evidence="3 4" key="1">
    <citation type="journal article" date="2015" name="Sci. Rep.">
        <title>Chromosome-level genome map provides insights into diverse defense mechanisms in the medicinal fungus Ganoderma sinense.</title>
        <authorList>
            <person name="Zhu Y."/>
            <person name="Xu J."/>
            <person name="Sun C."/>
            <person name="Zhou S."/>
            <person name="Xu H."/>
            <person name="Nelson D.R."/>
            <person name="Qian J."/>
            <person name="Song J."/>
            <person name="Luo H."/>
            <person name="Xiang L."/>
            <person name="Li Y."/>
            <person name="Xu Z."/>
            <person name="Ji A."/>
            <person name="Wang L."/>
            <person name="Lu S."/>
            <person name="Hayward A."/>
            <person name="Sun W."/>
            <person name="Li X."/>
            <person name="Schwartz D.C."/>
            <person name="Wang Y."/>
            <person name="Chen S."/>
        </authorList>
    </citation>
    <scope>NUCLEOTIDE SEQUENCE [LARGE SCALE GENOMIC DNA]</scope>
    <source>
        <strain evidence="3 4">ZZ0214-1</strain>
    </source>
</reference>
<sequence>MGECAVMSLELRAYAVCVVVVMRAMMMAAVILGQLLSPPSSPMPRASLTIPPVRPCKPPLGSTHLRPRPIVSANSRSPLHHSPPRTHALDVLTFPRGSPAPLRRPSSAPKRSDHKGPCISTQ</sequence>
<dbReference type="AlphaFoldDB" id="A0A2G8RP56"/>
<keyword evidence="2" id="KW-0812">Transmembrane</keyword>
<keyword evidence="2" id="KW-1133">Transmembrane helix</keyword>
<feature type="transmembrane region" description="Helical" evidence="2">
    <location>
        <begin position="12"/>
        <end position="36"/>
    </location>
</feature>
<gene>
    <name evidence="3" type="ORF">GSI_14596</name>
</gene>